<evidence type="ECO:0000313" key="4">
    <source>
        <dbReference type="EMBL" id="AEG19527.1"/>
    </source>
</evidence>
<feature type="signal peptide" evidence="3">
    <location>
        <begin position="1"/>
        <end position="20"/>
    </location>
</feature>
<feature type="chain" id="PRO_5003638895" evidence="3">
    <location>
        <begin position="21"/>
        <end position="261"/>
    </location>
</feature>
<dbReference type="InterPro" id="IPR021884">
    <property type="entry name" value="Ice-bd_prot"/>
</dbReference>
<evidence type="ECO:0000256" key="2">
    <source>
        <dbReference type="ARBA" id="ARBA00022729"/>
    </source>
</evidence>
<dbReference type="EMBL" id="JF412502">
    <property type="protein sequence ID" value="AEG19527.1"/>
    <property type="molecule type" value="mRNA"/>
</dbReference>
<evidence type="ECO:0000256" key="1">
    <source>
        <dbReference type="ARBA" id="ARBA00005445"/>
    </source>
</evidence>
<name>I1E4B7_9BASI</name>
<keyword evidence="2 3" id="KW-0732">Signal</keyword>
<dbReference type="Pfam" id="PF11999">
    <property type="entry name" value="Ice_binding"/>
    <property type="match status" value="1"/>
</dbReference>
<comment type="similarity">
    <text evidence="1">Belongs to the ice-binding protein family.</text>
</comment>
<gene>
    <name evidence="4" type="primary">afp</name>
</gene>
<proteinExistence type="evidence at transcript level"/>
<accession>I1E4B7</accession>
<dbReference type="AlphaFoldDB" id="I1E4B7"/>
<dbReference type="SMR" id="I1E4B7"/>
<evidence type="ECO:0000256" key="3">
    <source>
        <dbReference type="SAM" id="SignalP"/>
    </source>
</evidence>
<protein>
    <submittedName>
        <fullName evidence="4">Antifreeze protein</fullName>
    </submittedName>
</protein>
<reference evidence="4" key="1">
    <citation type="submission" date="2011-02" db="EMBL/GenBank/DDBJ databases">
        <title>System biology of psychrophilic yeasts for novel biotechnology.</title>
        <authorList>
            <person name="Boo S.Y."/>
            <person name="Wong C.M.V.L."/>
            <person name="Najimudin N."/>
            <person name="Mahadi N.M."/>
            <person name="Abdul Murad A.M."/>
        </authorList>
    </citation>
    <scope>NUCLEOTIDE SEQUENCE</scope>
</reference>
<sequence length="261" mass="26567">MSLLSIITIGLAGLGGLVNGQRDLSVELGVAGNFAILAQAGISSVPDSAVLGDIGVSPAAATYITGFGLSQDSSTTYATSPQVTGLIYAGDYSTPTPVYLAAAVANAGTAYNQAAGFTDPDFVELGAGELRDQTLVPGLYKWSSSVSVPTDLVFEGNGDATWVLQIGGGLSLADGVAFSLAGGANSTNIAIQVADDVRVGKGAHFEGVLLAQRFVTLQTGSSLNGRVLSQTEVALQKATVNSPFVPAPEVVQKRSNARQWS</sequence>
<organism evidence="4">
    <name type="scientific">Glaciozyma antarctica</name>
    <dbReference type="NCBI Taxonomy" id="105987"/>
    <lineage>
        <taxon>Eukaryota</taxon>
        <taxon>Fungi</taxon>
        <taxon>Dikarya</taxon>
        <taxon>Basidiomycota</taxon>
        <taxon>Pucciniomycotina</taxon>
        <taxon>Microbotryomycetes</taxon>
        <taxon>Kriegeriales</taxon>
        <taxon>Camptobasidiaceae</taxon>
        <taxon>Glaciozyma</taxon>
    </lineage>
</organism>